<dbReference type="SUPFAM" id="SSF56672">
    <property type="entry name" value="DNA/RNA polymerases"/>
    <property type="match status" value="1"/>
</dbReference>
<sequence length="63" mass="7463">KKDGTMRLCIDYRELNKVTIKNKYPLSRIDDLFDQLQGASVFSKIDLRSGYHQLKIKEEVFQK</sequence>
<feature type="domain" description="Reverse transcriptase" evidence="1">
    <location>
        <begin position="1"/>
        <end position="60"/>
    </location>
</feature>
<dbReference type="InterPro" id="IPR043502">
    <property type="entry name" value="DNA/RNA_pol_sf"/>
</dbReference>
<name>A0A2P5E1J5_PARAD</name>
<gene>
    <name evidence="2" type="ORF">PanWU01x14_011540</name>
</gene>
<dbReference type="PANTHER" id="PTHR24559:SF444">
    <property type="entry name" value="REVERSE TRANSCRIPTASE DOMAIN-CONTAINING PROTEIN"/>
    <property type="match status" value="1"/>
</dbReference>
<dbReference type="STRING" id="3476.A0A2P5E1J5"/>
<dbReference type="Gene3D" id="3.10.10.10">
    <property type="entry name" value="HIV Type 1 Reverse Transcriptase, subunit A, domain 1"/>
    <property type="match status" value="1"/>
</dbReference>
<evidence type="ECO:0000313" key="2">
    <source>
        <dbReference type="EMBL" id="PON79419.1"/>
    </source>
</evidence>
<dbReference type="Proteomes" id="UP000237105">
    <property type="component" value="Unassembled WGS sequence"/>
</dbReference>
<organism evidence="2 3">
    <name type="scientific">Parasponia andersonii</name>
    <name type="common">Sponia andersonii</name>
    <dbReference type="NCBI Taxonomy" id="3476"/>
    <lineage>
        <taxon>Eukaryota</taxon>
        <taxon>Viridiplantae</taxon>
        <taxon>Streptophyta</taxon>
        <taxon>Embryophyta</taxon>
        <taxon>Tracheophyta</taxon>
        <taxon>Spermatophyta</taxon>
        <taxon>Magnoliopsida</taxon>
        <taxon>eudicotyledons</taxon>
        <taxon>Gunneridae</taxon>
        <taxon>Pentapetalae</taxon>
        <taxon>rosids</taxon>
        <taxon>fabids</taxon>
        <taxon>Rosales</taxon>
        <taxon>Cannabaceae</taxon>
        <taxon>Parasponia</taxon>
    </lineage>
</organism>
<dbReference type="InterPro" id="IPR000477">
    <property type="entry name" value="RT_dom"/>
</dbReference>
<feature type="non-terminal residue" evidence="2">
    <location>
        <position position="1"/>
    </location>
</feature>
<dbReference type="AlphaFoldDB" id="A0A2P5E1J5"/>
<reference evidence="3" key="1">
    <citation type="submission" date="2016-06" db="EMBL/GenBank/DDBJ databases">
        <title>Parallel loss of symbiosis genes in relatives of nitrogen-fixing non-legume Parasponia.</title>
        <authorList>
            <person name="Van Velzen R."/>
            <person name="Holmer R."/>
            <person name="Bu F."/>
            <person name="Rutten L."/>
            <person name="Van Zeijl A."/>
            <person name="Liu W."/>
            <person name="Santuari L."/>
            <person name="Cao Q."/>
            <person name="Sharma T."/>
            <person name="Shen D."/>
            <person name="Roswanjaya Y."/>
            <person name="Wardhani T."/>
            <person name="Kalhor M.S."/>
            <person name="Jansen J."/>
            <person name="Van den Hoogen J."/>
            <person name="Gungor B."/>
            <person name="Hartog M."/>
            <person name="Hontelez J."/>
            <person name="Verver J."/>
            <person name="Yang W.-C."/>
            <person name="Schijlen E."/>
            <person name="Repin R."/>
            <person name="Schilthuizen M."/>
            <person name="Schranz E."/>
            <person name="Heidstra R."/>
            <person name="Miyata K."/>
            <person name="Fedorova E."/>
            <person name="Kohlen W."/>
            <person name="Bisseling T."/>
            <person name="Smit S."/>
            <person name="Geurts R."/>
        </authorList>
    </citation>
    <scope>NUCLEOTIDE SEQUENCE [LARGE SCALE GENOMIC DNA]</scope>
    <source>
        <strain evidence="3">cv. WU1-14</strain>
    </source>
</reference>
<keyword evidence="3" id="KW-1185">Reference proteome</keyword>
<proteinExistence type="predicted"/>
<evidence type="ECO:0000259" key="1">
    <source>
        <dbReference type="Pfam" id="PF00078"/>
    </source>
</evidence>
<dbReference type="Gene3D" id="3.30.70.270">
    <property type="match status" value="1"/>
</dbReference>
<dbReference type="OrthoDB" id="2431547at2759"/>
<dbReference type="InterPro" id="IPR053134">
    <property type="entry name" value="RNA-dir_DNA_polymerase"/>
</dbReference>
<dbReference type="PANTHER" id="PTHR24559">
    <property type="entry name" value="TRANSPOSON TY3-I GAG-POL POLYPROTEIN"/>
    <property type="match status" value="1"/>
</dbReference>
<dbReference type="EMBL" id="JXTB01000004">
    <property type="protein sequence ID" value="PON79419.1"/>
    <property type="molecule type" value="Genomic_DNA"/>
</dbReference>
<protein>
    <recommendedName>
        <fullName evidence="1">Reverse transcriptase domain-containing protein</fullName>
    </recommendedName>
</protein>
<comment type="caution">
    <text evidence="2">The sequence shown here is derived from an EMBL/GenBank/DDBJ whole genome shotgun (WGS) entry which is preliminary data.</text>
</comment>
<accession>A0A2P5E1J5</accession>
<dbReference type="InterPro" id="IPR043128">
    <property type="entry name" value="Rev_trsase/Diguanyl_cyclase"/>
</dbReference>
<dbReference type="Pfam" id="PF00078">
    <property type="entry name" value="RVT_1"/>
    <property type="match status" value="1"/>
</dbReference>
<dbReference type="CDD" id="cd01647">
    <property type="entry name" value="RT_LTR"/>
    <property type="match status" value="1"/>
</dbReference>
<evidence type="ECO:0000313" key="3">
    <source>
        <dbReference type="Proteomes" id="UP000237105"/>
    </source>
</evidence>